<dbReference type="SMART" id="SM00448">
    <property type="entry name" value="REC"/>
    <property type="match status" value="1"/>
</dbReference>
<feature type="modified residue" description="4-aspartylphosphate" evidence="1">
    <location>
        <position position="62"/>
    </location>
</feature>
<dbReference type="Pfam" id="PF00990">
    <property type="entry name" value="GGDEF"/>
    <property type="match status" value="1"/>
</dbReference>
<evidence type="ECO:0000259" key="2">
    <source>
        <dbReference type="PROSITE" id="PS50110"/>
    </source>
</evidence>
<organism evidence="5 6">
    <name type="scientific">Insolitispirillum peregrinum</name>
    <dbReference type="NCBI Taxonomy" id="80876"/>
    <lineage>
        <taxon>Bacteria</taxon>
        <taxon>Pseudomonadati</taxon>
        <taxon>Pseudomonadota</taxon>
        <taxon>Alphaproteobacteria</taxon>
        <taxon>Rhodospirillales</taxon>
        <taxon>Novispirillaceae</taxon>
        <taxon>Insolitispirillum</taxon>
    </lineage>
</organism>
<dbReference type="Pfam" id="PF00072">
    <property type="entry name" value="Response_reg"/>
    <property type="match status" value="1"/>
</dbReference>
<dbReference type="NCBIfam" id="TIGR00254">
    <property type="entry name" value="GGDEF"/>
    <property type="match status" value="1"/>
</dbReference>
<dbReference type="EMBL" id="FTOA01000005">
    <property type="protein sequence ID" value="SIT01303.1"/>
    <property type="molecule type" value="Genomic_DNA"/>
</dbReference>
<dbReference type="SUPFAM" id="SSF55073">
    <property type="entry name" value="Nucleotide cyclase"/>
    <property type="match status" value="1"/>
</dbReference>
<dbReference type="GO" id="GO:0000160">
    <property type="term" value="P:phosphorelay signal transduction system"/>
    <property type="evidence" value="ECO:0007669"/>
    <property type="project" value="InterPro"/>
</dbReference>
<feature type="domain" description="GGDEF" evidence="4">
    <location>
        <begin position="184"/>
        <end position="312"/>
    </location>
</feature>
<dbReference type="AlphaFoldDB" id="A0A1N7NSG0"/>
<dbReference type="InterPro" id="IPR029787">
    <property type="entry name" value="Nucleotide_cyclase"/>
</dbReference>
<gene>
    <name evidence="5" type="ORF">SAMN05421779_105340</name>
</gene>
<keyword evidence="1" id="KW-0597">Phosphoprotein</keyword>
<dbReference type="CDD" id="cd17551">
    <property type="entry name" value="REC_RpfG-like"/>
    <property type="match status" value="1"/>
</dbReference>
<dbReference type="RefSeq" id="WP_076401236.1">
    <property type="nucleotide sequence ID" value="NZ_FTOA01000005.1"/>
</dbReference>
<dbReference type="SMART" id="SM00267">
    <property type="entry name" value="GGDEF"/>
    <property type="match status" value="1"/>
</dbReference>
<proteinExistence type="predicted"/>
<dbReference type="Proteomes" id="UP000185678">
    <property type="component" value="Unassembled WGS sequence"/>
</dbReference>
<dbReference type="PANTHER" id="PTHR33121">
    <property type="entry name" value="CYCLIC DI-GMP PHOSPHODIESTERASE PDEF"/>
    <property type="match status" value="1"/>
</dbReference>
<dbReference type="PROSITE" id="PS50883">
    <property type="entry name" value="EAL"/>
    <property type="match status" value="1"/>
</dbReference>
<name>A0A1N7NSG0_9PROT</name>
<dbReference type="InterPro" id="IPR001633">
    <property type="entry name" value="EAL_dom"/>
</dbReference>
<dbReference type="SUPFAM" id="SSF141868">
    <property type="entry name" value="EAL domain-like"/>
    <property type="match status" value="1"/>
</dbReference>
<evidence type="ECO:0000259" key="4">
    <source>
        <dbReference type="PROSITE" id="PS50887"/>
    </source>
</evidence>
<dbReference type="PROSITE" id="PS50110">
    <property type="entry name" value="RESPONSE_REGULATORY"/>
    <property type="match status" value="1"/>
</dbReference>
<evidence type="ECO:0000256" key="1">
    <source>
        <dbReference type="PROSITE-ProRule" id="PRU00169"/>
    </source>
</evidence>
<protein>
    <submittedName>
        <fullName evidence="5">Diguanylate cyclase (GGDEF) domain-containing protein</fullName>
    </submittedName>
</protein>
<dbReference type="SMART" id="SM00052">
    <property type="entry name" value="EAL"/>
    <property type="match status" value="1"/>
</dbReference>
<keyword evidence="6" id="KW-1185">Reference proteome</keyword>
<dbReference type="PANTHER" id="PTHR33121:SF79">
    <property type="entry name" value="CYCLIC DI-GMP PHOSPHODIESTERASE PDED-RELATED"/>
    <property type="match status" value="1"/>
</dbReference>
<dbReference type="Pfam" id="PF00563">
    <property type="entry name" value="EAL"/>
    <property type="match status" value="1"/>
</dbReference>
<evidence type="ECO:0000259" key="3">
    <source>
        <dbReference type="PROSITE" id="PS50883"/>
    </source>
</evidence>
<feature type="domain" description="EAL" evidence="3">
    <location>
        <begin position="320"/>
        <end position="574"/>
    </location>
</feature>
<reference evidence="5 6" key="1">
    <citation type="submission" date="2017-01" db="EMBL/GenBank/DDBJ databases">
        <authorList>
            <person name="Mah S.A."/>
            <person name="Swanson W.J."/>
            <person name="Moy G.W."/>
            <person name="Vacquier V.D."/>
        </authorList>
    </citation>
    <scope>NUCLEOTIDE SEQUENCE [LARGE SCALE GENOMIC DNA]</scope>
    <source>
        <strain evidence="5 6">DSM 11589</strain>
    </source>
</reference>
<dbReference type="FunFam" id="3.20.20.450:FF:000001">
    <property type="entry name" value="Cyclic di-GMP phosphodiesterase yahA"/>
    <property type="match status" value="1"/>
</dbReference>
<dbReference type="InterPro" id="IPR050706">
    <property type="entry name" value="Cyclic-di-GMP_PDE-like"/>
</dbReference>
<evidence type="ECO:0000313" key="6">
    <source>
        <dbReference type="Proteomes" id="UP000185678"/>
    </source>
</evidence>
<dbReference type="STRING" id="80876.SAMN05421779_105340"/>
<dbReference type="InterPro" id="IPR001789">
    <property type="entry name" value="Sig_transdc_resp-reg_receiver"/>
</dbReference>
<dbReference type="CDD" id="cd01949">
    <property type="entry name" value="GGDEF"/>
    <property type="match status" value="1"/>
</dbReference>
<dbReference type="PROSITE" id="PS50887">
    <property type="entry name" value="GGDEF"/>
    <property type="match status" value="1"/>
</dbReference>
<dbReference type="SUPFAM" id="SSF52172">
    <property type="entry name" value="CheY-like"/>
    <property type="match status" value="1"/>
</dbReference>
<dbReference type="GO" id="GO:0071111">
    <property type="term" value="F:cyclic-guanylate-specific phosphodiesterase activity"/>
    <property type="evidence" value="ECO:0007669"/>
    <property type="project" value="InterPro"/>
</dbReference>
<dbReference type="Gene3D" id="3.30.70.270">
    <property type="match status" value="1"/>
</dbReference>
<dbReference type="Gene3D" id="3.40.50.2300">
    <property type="match status" value="1"/>
</dbReference>
<dbReference type="Gene3D" id="3.20.20.450">
    <property type="entry name" value="EAL domain"/>
    <property type="match status" value="1"/>
</dbReference>
<dbReference type="CDD" id="cd01948">
    <property type="entry name" value="EAL"/>
    <property type="match status" value="1"/>
</dbReference>
<sequence>MFISEEKILAARILTVDDNPVNVALLRDMLEAEGFRDVIGTTSPFEALEMLASEQFDLLLLDIRMPGMDGHQVLARLPDTVKSYVPVIVLTAQTDPETRMRALSGGARDFISKPFDTTEATQRIRNAIEAQLLYAQHRDQAVMLEREVEKRTAELRHMATHHSITGLPNRAGVRHTLAEYLHDQRGRLVFLVVDGLGAVNDSLGHVVGEQALRSVGERLSAACPPGGFVASWSNNEFIVILPPDDQDWETICDTAFARPFAVDGNELVLDYASGSVQFPQDGDEGDLLIQRAGLAMFFARQRGVPSCAFNSELEDTARRRLQLERELRGAIERRELQVYYQPKVALSDGRVVGMEALLRWFHPELGFVSPVQFIPIAEETGAIVGIGEWVMRQACADTRAWHLAGFDDLVVAVNVSGRQFEATDLTGTVLSALKESGLPASALEVEITETALMRDLERARTVLGSLRDLGVALAIDDFGTGYSSLAYLRDLAIDTLKVDQSFVRDLTDDTDDQAIVRAILVMAQSLGLSTVAEGIETPRHTDFLRQHGCTLGQGYLYAKPMPACDFSAFLNRQRRG</sequence>
<dbReference type="InterPro" id="IPR011006">
    <property type="entry name" value="CheY-like_superfamily"/>
</dbReference>
<accession>A0A1N7NSG0</accession>
<evidence type="ECO:0000313" key="5">
    <source>
        <dbReference type="EMBL" id="SIT01303.1"/>
    </source>
</evidence>
<dbReference type="InterPro" id="IPR000160">
    <property type="entry name" value="GGDEF_dom"/>
</dbReference>
<dbReference type="InterPro" id="IPR035919">
    <property type="entry name" value="EAL_sf"/>
</dbReference>
<dbReference type="InterPro" id="IPR043128">
    <property type="entry name" value="Rev_trsase/Diguanyl_cyclase"/>
</dbReference>
<feature type="domain" description="Response regulatory" evidence="2">
    <location>
        <begin position="12"/>
        <end position="128"/>
    </location>
</feature>